<dbReference type="OrthoDB" id="9779623at2"/>
<dbReference type="Gene3D" id="3.40.50.720">
    <property type="entry name" value="NAD(P)-binding Rossmann-like Domain"/>
    <property type="match status" value="1"/>
</dbReference>
<comment type="similarity">
    <text evidence="1">Belongs to the short-chain dehydrogenases/reductases (SDR) family.</text>
</comment>
<dbReference type="PANTHER" id="PTHR43477:SF1">
    <property type="entry name" value="DIHYDROANTICAPSIN 7-DEHYDROGENASE"/>
    <property type="match status" value="1"/>
</dbReference>
<dbReference type="STRING" id="1123501.Wenmar_01239"/>
<reference evidence="3 4" key="1">
    <citation type="submission" date="2013-01" db="EMBL/GenBank/DDBJ databases">
        <authorList>
            <person name="Fiebig A."/>
            <person name="Goeker M."/>
            <person name="Klenk H.-P.P."/>
        </authorList>
    </citation>
    <scope>NUCLEOTIDE SEQUENCE [LARGE SCALE GENOMIC DNA]</scope>
    <source>
        <strain evidence="3 4">DSM 24838</strain>
    </source>
</reference>
<protein>
    <submittedName>
        <fullName evidence="3">Dehydrogenase</fullName>
    </submittedName>
</protein>
<dbReference type="SUPFAM" id="SSF51735">
    <property type="entry name" value="NAD(P)-binding Rossmann-fold domains"/>
    <property type="match status" value="1"/>
</dbReference>
<gene>
    <name evidence="3" type="ORF">Wenmar_01239</name>
</gene>
<dbReference type="InterPro" id="IPR002347">
    <property type="entry name" value="SDR_fam"/>
</dbReference>
<evidence type="ECO:0000313" key="4">
    <source>
        <dbReference type="Proteomes" id="UP000035100"/>
    </source>
</evidence>
<organism evidence="3 4">
    <name type="scientific">Wenxinia marina DSM 24838</name>
    <dbReference type="NCBI Taxonomy" id="1123501"/>
    <lineage>
        <taxon>Bacteria</taxon>
        <taxon>Pseudomonadati</taxon>
        <taxon>Pseudomonadota</taxon>
        <taxon>Alphaproteobacteria</taxon>
        <taxon>Rhodobacterales</taxon>
        <taxon>Roseobacteraceae</taxon>
        <taxon>Wenxinia</taxon>
    </lineage>
</organism>
<evidence type="ECO:0000313" key="3">
    <source>
        <dbReference type="EMBL" id="KIQ70280.1"/>
    </source>
</evidence>
<accession>A0A0D0NPU9</accession>
<evidence type="ECO:0000256" key="1">
    <source>
        <dbReference type="ARBA" id="ARBA00006484"/>
    </source>
</evidence>
<dbReference type="InterPro" id="IPR036291">
    <property type="entry name" value="NAD(P)-bd_dom_sf"/>
</dbReference>
<keyword evidence="2" id="KW-0560">Oxidoreductase</keyword>
<dbReference type="EMBL" id="AONG01000006">
    <property type="protein sequence ID" value="KIQ70280.1"/>
    <property type="molecule type" value="Genomic_DNA"/>
</dbReference>
<dbReference type="GO" id="GO:0016491">
    <property type="term" value="F:oxidoreductase activity"/>
    <property type="evidence" value="ECO:0007669"/>
    <property type="project" value="UniProtKB-KW"/>
</dbReference>
<dbReference type="RefSeq" id="WP_018303757.1">
    <property type="nucleotide sequence ID" value="NZ_KB902301.1"/>
</dbReference>
<dbReference type="PATRIC" id="fig|1123501.6.peg.1322"/>
<dbReference type="PANTHER" id="PTHR43477">
    <property type="entry name" value="DIHYDROANTICAPSIN 7-DEHYDROGENASE"/>
    <property type="match status" value="1"/>
</dbReference>
<comment type="caution">
    <text evidence="3">The sequence shown here is derived from an EMBL/GenBank/DDBJ whole genome shotgun (WGS) entry which is preliminary data.</text>
</comment>
<dbReference type="eggNOG" id="COG1028">
    <property type="taxonomic scope" value="Bacteria"/>
</dbReference>
<dbReference type="InterPro" id="IPR020904">
    <property type="entry name" value="Sc_DH/Rdtase_CS"/>
</dbReference>
<evidence type="ECO:0000256" key="2">
    <source>
        <dbReference type="ARBA" id="ARBA00023002"/>
    </source>
</evidence>
<name>A0A0D0NPU9_9RHOB</name>
<keyword evidence="4" id="KW-1185">Reference proteome</keyword>
<dbReference type="PROSITE" id="PS00061">
    <property type="entry name" value="ADH_SHORT"/>
    <property type="match status" value="1"/>
</dbReference>
<dbReference type="Proteomes" id="UP000035100">
    <property type="component" value="Unassembled WGS sequence"/>
</dbReference>
<sequence>MSALPLAGRGALVTGAASGIGRATALLLAERGATVLAADRDAAGLERLAGEADLRTVSVDLTSDALEADLGAALDGLGASLSILVNNAGIGGGGRADATDAAELELYLAVNVVALHRVSRLALERMRPARSGSIVNLASIFAEIGATRSAGYSASKGAVAALTRQMATDYGPEGIRVNAVAPGLIETPLTAERIRTEAWRQEIFVRQSPLRRVGQPDEVARAIAFLASDEAAFVSGEVLRVDGGWAMGRYPRPEDDL</sequence>
<dbReference type="InterPro" id="IPR051122">
    <property type="entry name" value="SDR_DHRS6-like"/>
</dbReference>
<dbReference type="AlphaFoldDB" id="A0A0D0NPU9"/>
<proteinExistence type="inferred from homology"/>
<dbReference type="Pfam" id="PF13561">
    <property type="entry name" value="adh_short_C2"/>
    <property type="match status" value="1"/>
</dbReference>
<dbReference type="CDD" id="cd05233">
    <property type="entry name" value="SDR_c"/>
    <property type="match status" value="1"/>
</dbReference>
<dbReference type="PRINTS" id="PR00081">
    <property type="entry name" value="GDHRDH"/>
</dbReference>
<dbReference type="PRINTS" id="PR00080">
    <property type="entry name" value="SDRFAMILY"/>
</dbReference>
<dbReference type="FunFam" id="3.40.50.720:FF:000084">
    <property type="entry name" value="Short-chain dehydrogenase reductase"/>
    <property type="match status" value="1"/>
</dbReference>